<accession>A0ABY2WWZ0</accession>
<evidence type="ECO:0000313" key="2">
    <source>
        <dbReference type="Proteomes" id="UP001191082"/>
    </source>
</evidence>
<comment type="caution">
    <text evidence="1">The sequence shown here is derived from an EMBL/GenBank/DDBJ whole genome shotgun (WGS) entry which is preliminary data.</text>
</comment>
<proteinExistence type="predicted"/>
<dbReference type="Pfam" id="PF04883">
    <property type="entry name" value="HK97-gp10_like"/>
    <property type="match status" value="1"/>
</dbReference>
<evidence type="ECO:0000313" key="1">
    <source>
        <dbReference type="EMBL" id="TMV07314.1"/>
    </source>
</evidence>
<dbReference type="InterPro" id="IPR010064">
    <property type="entry name" value="HK97-gp10_tail"/>
</dbReference>
<organism evidence="1 2">
    <name type="scientific">Arenibacterium halophilum</name>
    <dbReference type="NCBI Taxonomy" id="2583821"/>
    <lineage>
        <taxon>Bacteria</taxon>
        <taxon>Pseudomonadati</taxon>
        <taxon>Pseudomonadota</taxon>
        <taxon>Alphaproteobacteria</taxon>
        <taxon>Rhodobacterales</taxon>
        <taxon>Paracoccaceae</taxon>
        <taxon>Arenibacterium</taxon>
    </lineage>
</organism>
<dbReference type="RefSeq" id="WP_138865998.1">
    <property type="nucleotide sequence ID" value="NZ_VCPC01000010.1"/>
</dbReference>
<dbReference type="NCBIfam" id="TIGR01725">
    <property type="entry name" value="phge_HK97_gp10"/>
    <property type="match status" value="1"/>
</dbReference>
<reference evidence="1 2" key="1">
    <citation type="submission" date="2019-05" db="EMBL/GenBank/DDBJ databases">
        <title>Marivita sp. nov. isolated from sea sediment.</title>
        <authorList>
            <person name="Kim W."/>
        </authorList>
    </citation>
    <scope>NUCLEOTIDE SEQUENCE [LARGE SCALE GENOMIC DNA]</scope>
    <source>
        <strain evidence="1 2">CAU 1492</strain>
    </source>
</reference>
<protein>
    <submittedName>
        <fullName evidence="1">HK97 gp10 family phage protein</fullName>
    </submittedName>
</protein>
<dbReference type="EMBL" id="VCPC01000010">
    <property type="protein sequence ID" value="TMV07314.1"/>
    <property type="molecule type" value="Genomic_DNA"/>
</dbReference>
<dbReference type="Proteomes" id="UP001191082">
    <property type="component" value="Unassembled WGS sequence"/>
</dbReference>
<sequence length="136" mass="15092">MVQGLDELKRRWGAVPERVRAEVAAAMTKTAQEIQADMEKLAPQGETLNILGSIGWTWGDAPGGSLVIGKASGGRSYGTLRITFYAGGGEAFYARYHEFGTVDMAARPFFYPVWRAWRRRVRVRISRAVTKALKSI</sequence>
<keyword evidence="2" id="KW-1185">Reference proteome</keyword>
<name>A0ABY2WWZ0_9RHOB</name>
<gene>
    <name evidence="1" type="ORF">FGK64_21930</name>
</gene>